<reference evidence="4" key="1">
    <citation type="submission" date="2021-01" db="EMBL/GenBank/DDBJ databases">
        <authorList>
            <person name="Corre E."/>
            <person name="Pelletier E."/>
            <person name="Niang G."/>
            <person name="Scheremetjew M."/>
            <person name="Finn R."/>
            <person name="Kale V."/>
            <person name="Holt S."/>
            <person name="Cochrane G."/>
            <person name="Meng A."/>
            <person name="Brown T."/>
            <person name="Cohen L."/>
        </authorList>
    </citation>
    <scope>NUCLEOTIDE SEQUENCE</scope>
    <source>
        <strain evidence="4">UTEX LB 985</strain>
    </source>
</reference>
<dbReference type="AlphaFoldDB" id="A0A7S2BZS7"/>
<gene>
    <name evidence="4" type="ORF">CBRE1094_LOCUS5342</name>
</gene>
<evidence type="ECO:0000256" key="2">
    <source>
        <dbReference type="ARBA" id="ARBA00022840"/>
    </source>
</evidence>
<dbReference type="PRINTS" id="PR00109">
    <property type="entry name" value="TYRKINASE"/>
</dbReference>
<organism evidence="4">
    <name type="scientific">Haptolina brevifila</name>
    <dbReference type="NCBI Taxonomy" id="156173"/>
    <lineage>
        <taxon>Eukaryota</taxon>
        <taxon>Haptista</taxon>
        <taxon>Haptophyta</taxon>
        <taxon>Prymnesiophyceae</taxon>
        <taxon>Prymnesiales</taxon>
        <taxon>Prymnesiaceae</taxon>
        <taxon>Haptolina</taxon>
    </lineage>
</organism>
<dbReference type="Gene3D" id="1.10.510.10">
    <property type="entry name" value="Transferase(Phosphotransferase) domain 1"/>
    <property type="match status" value="1"/>
</dbReference>
<protein>
    <recommendedName>
        <fullName evidence="3">Protein kinase domain-containing protein</fullName>
    </recommendedName>
</protein>
<evidence type="ECO:0000259" key="3">
    <source>
        <dbReference type="PROSITE" id="PS50011"/>
    </source>
</evidence>
<keyword evidence="1" id="KW-0547">Nucleotide-binding</keyword>
<dbReference type="PANTHER" id="PTHR44329:SF298">
    <property type="entry name" value="MIXED LINEAGE KINASE DOMAIN-LIKE PROTEIN"/>
    <property type="match status" value="1"/>
</dbReference>
<dbReference type="InterPro" id="IPR000719">
    <property type="entry name" value="Prot_kinase_dom"/>
</dbReference>
<evidence type="ECO:0000313" key="4">
    <source>
        <dbReference type="EMBL" id="CAD9411596.1"/>
    </source>
</evidence>
<dbReference type="SUPFAM" id="SSF56112">
    <property type="entry name" value="Protein kinase-like (PK-like)"/>
    <property type="match status" value="1"/>
</dbReference>
<dbReference type="PANTHER" id="PTHR44329">
    <property type="entry name" value="SERINE/THREONINE-PROTEIN KINASE TNNI3K-RELATED"/>
    <property type="match status" value="1"/>
</dbReference>
<keyword evidence="2" id="KW-0067">ATP-binding</keyword>
<dbReference type="InterPro" id="IPR011009">
    <property type="entry name" value="Kinase-like_dom_sf"/>
</dbReference>
<dbReference type="Pfam" id="PF07714">
    <property type="entry name" value="PK_Tyr_Ser-Thr"/>
    <property type="match status" value="1"/>
</dbReference>
<dbReference type="InterPro" id="IPR001245">
    <property type="entry name" value="Ser-Thr/Tyr_kinase_cat_dom"/>
</dbReference>
<dbReference type="InterPro" id="IPR051681">
    <property type="entry name" value="Ser/Thr_Kinases-Pseudokinases"/>
</dbReference>
<proteinExistence type="predicted"/>
<dbReference type="GO" id="GO:0004674">
    <property type="term" value="F:protein serine/threonine kinase activity"/>
    <property type="evidence" value="ECO:0007669"/>
    <property type="project" value="TreeGrafter"/>
</dbReference>
<dbReference type="PROSITE" id="PS50011">
    <property type="entry name" value="PROTEIN_KINASE_DOM"/>
    <property type="match status" value="1"/>
</dbReference>
<evidence type="ECO:0000256" key="1">
    <source>
        <dbReference type="ARBA" id="ARBA00022741"/>
    </source>
</evidence>
<dbReference type="EMBL" id="HBGU01009674">
    <property type="protein sequence ID" value="CAD9411596.1"/>
    <property type="molecule type" value="Transcribed_RNA"/>
</dbReference>
<dbReference type="GO" id="GO:0005524">
    <property type="term" value="F:ATP binding"/>
    <property type="evidence" value="ECO:0007669"/>
    <property type="project" value="UniProtKB-KW"/>
</dbReference>
<sequence>MLLEKGTRQLTMSMHIARGLNYLHTLDPPVLHRNLKSQNLLVDDGGKLKISDFGWSRLKTFDAGKTFFHGWQWVAPEILWGGKFTEAADVYSYSMVAWEILTHEMPFQGMNPVQIGVAVRGQKLRPPLPDDCDPGFADLLHACWHDLPEERPSFVKVLGKMQALVALSSEADGWPS</sequence>
<name>A0A7S2BZS7_9EUKA</name>
<feature type="domain" description="Protein kinase" evidence="3">
    <location>
        <begin position="1"/>
        <end position="165"/>
    </location>
</feature>
<accession>A0A7S2BZS7</accession>